<organism evidence="1 2">
    <name type="scientific">Ajellomyces dermatitidis (strain ER-3 / ATCC MYA-2586)</name>
    <name type="common">Blastomyces dermatitidis</name>
    <dbReference type="NCBI Taxonomy" id="559297"/>
    <lineage>
        <taxon>Eukaryota</taxon>
        <taxon>Fungi</taxon>
        <taxon>Dikarya</taxon>
        <taxon>Ascomycota</taxon>
        <taxon>Pezizomycotina</taxon>
        <taxon>Eurotiomycetes</taxon>
        <taxon>Eurotiomycetidae</taxon>
        <taxon>Onygenales</taxon>
        <taxon>Ajellomycetaceae</taxon>
        <taxon>Blastomyces</taxon>
    </lineage>
</organism>
<evidence type="ECO:0000313" key="2">
    <source>
        <dbReference type="Proteomes" id="UP000002039"/>
    </source>
</evidence>
<evidence type="ECO:0000313" key="1">
    <source>
        <dbReference type="EMBL" id="OAT00936.1"/>
    </source>
</evidence>
<dbReference type="Proteomes" id="UP000002039">
    <property type="component" value="Unassembled WGS sequence"/>
</dbReference>
<gene>
    <name evidence="1" type="ORF">BDCG_16799</name>
</gene>
<name>A0ABX2VUU5_AJEDR</name>
<dbReference type="GeneID" id="69031691"/>
<keyword evidence="2" id="KW-1185">Reference proteome</keyword>
<dbReference type="EMBL" id="EQ999975">
    <property type="protein sequence ID" value="OAT00936.1"/>
    <property type="molecule type" value="Genomic_DNA"/>
</dbReference>
<dbReference type="RefSeq" id="XP_045280663.1">
    <property type="nucleotide sequence ID" value="XM_045425997.1"/>
</dbReference>
<reference evidence="2" key="1">
    <citation type="journal article" date="2015" name="PLoS Genet.">
        <title>The dynamic genome and transcriptome of the human fungal pathogen Blastomyces and close relative Emmonsia.</title>
        <authorList>
            <person name="Munoz J.F."/>
            <person name="Gauthier G.M."/>
            <person name="Desjardins C.A."/>
            <person name="Gallo J.E."/>
            <person name="Holder J."/>
            <person name="Sullivan T.D."/>
            <person name="Marty A.J."/>
            <person name="Carmen J.C."/>
            <person name="Chen Z."/>
            <person name="Ding L."/>
            <person name="Gujja S."/>
            <person name="Magrini V."/>
            <person name="Misas E."/>
            <person name="Mitreva M."/>
            <person name="Priest M."/>
            <person name="Saif S."/>
            <person name="Whiston E.A."/>
            <person name="Young S."/>
            <person name="Zeng Q."/>
            <person name="Goldman W.E."/>
            <person name="Mardis E.R."/>
            <person name="Taylor J.W."/>
            <person name="McEwen J.G."/>
            <person name="Clay O.K."/>
            <person name="Klein B.S."/>
            <person name="Cuomo C.A."/>
        </authorList>
    </citation>
    <scope>NUCLEOTIDE SEQUENCE [LARGE SCALE GENOMIC DNA]</scope>
    <source>
        <strain evidence="2">ER-3 / ATCC MYA-2586</strain>
    </source>
</reference>
<sequence>MISHSHNKHYHSAHTEQFISKSSYIDRFTFINDSELNVESLIENLKDIIMKKLSVPCVAESPAFFPASSAAASQSSTPVSVSGSPALTISVSAIPGFAVSAFIISSPFASVSEIILIEDDNTAKTISSHFQACLITSSLFSAEKAVYTLNSAEDRQSRMAEDLQSRMAEDLSVHGICGV</sequence>
<protein>
    <submittedName>
        <fullName evidence="1">Uncharacterized protein</fullName>
    </submittedName>
</protein>
<accession>A0ABX2VUU5</accession>
<proteinExistence type="predicted"/>